<keyword evidence="3" id="KW-1185">Reference proteome</keyword>
<proteinExistence type="predicted"/>
<sequence length="142" mass="15337">MSLFDLQDVCMVIGSLATLDLPKVADLIGIFVLKGPYSTLTMTDCFLQALLVIPMGSWGDVSRRHDPMAPRLILPLLSPPPPPPSPPAARRRKSRSDRSGEEIPSVKSSSSFLVQTGEGIGIAVVNRIRRPKPPTVDVPISL</sequence>
<feature type="compositionally biased region" description="Pro residues" evidence="1">
    <location>
        <begin position="77"/>
        <end position="87"/>
    </location>
</feature>
<evidence type="ECO:0000313" key="2">
    <source>
        <dbReference type="EMBL" id="KZV31120.1"/>
    </source>
</evidence>
<organism evidence="2 3">
    <name type="scientific">Dorcoceras hygrometricum</name>
    <dbReference type="NCBI Taxonomy" id="472368"/>
    <lineage>
        <taxon>Eukaryota</taxon>
        <taxon>Viridiplantae</taxon>
        <taxon>Streptophyta</taxon>
        <taxon>Embryophyta</taxon>
        <taxon>Tracheophyta</taxon>
        <taxon>Spermatophyta</taxon>
        <taxon>Magnoliopsida</taxon>
        <taxon>eudicotyledons</taxon>
        <taxon>Gunneridae</taxon>
        <taxon>Pentapetalae</taxon>
        <taxon>asterids</taxon>
        <taxon>lamiids</taxon>
        <taxon>Lamiales</taxon>
        <taxon>Gesneriaceae</taxon>
        <taxon>Didymocarpoideae</taxon>
        <taxon>Trichosporeae</taxon>
        <taxon>Loxocarpinae</taxon>
        <taxon>Dorcoceras</taxon>
    </lineage>
</organism>
<evidence type="ECO:0000313" key="3">
    <source>
        <dbReference type="Proteomes" id="UP000250235"/>
    </source>
</evidence>
<evidence type="ECO:0000256" key="1">
    <source>
        <dbReference type="SAM" id="MobiDB-lite"/>
    </source>
</evidence>
<gene>
    <name evidence="2" type="ORF">F511_04607</name>
</gene>
<feature type="region of interest" description="Disordered" evidence="1">
    <location>
        <begin position="72"/>
        <end position="111"/>
    </location>
</feature>
<accession>A0A2Z7BA57</accession>
<protein>
    <submittedName>
        <fullName evidence="2">Protein LUTEIN DEFICIENT 5, chloroplastic</fullName>
    </submittedName>
</protein>
<dbReference type="Proteomes" id="UP000250235">
    <property type="component" value="Unassembled WGS sequence"/>
</dbReference>
<reference evidence="2 3" key="1">
    <citation type="journal article" date="2015" name="Proc. Natl. Acad. Sci. U.S.A.">
        <title>The resurrection genome of Boea hygrometrica: A blueprint for survival of dehydration.</title>
        <authorList>
            <person name="Xiao L."/>
            <person name="Yang G."/>
            <person name="Zhang L."/>
            <person name="Yang X."/>
            <person name="Zhao S."/>
            <person name="Ji Z."/>
            <person name="Zhou Q."/>
            <person name="Hu M."/>
            <person name="Wang Y."/>
            <person name="Chen M."/>
            <person name="Xu Y."/>
            <person name="Jin H."/>
            <person name="Xiao X."/>
            <person name="Hu G."/>
            <person name="Bao F."/>
            <person name="Hu Y."/>
            <person name="Wan P."/>
            <person name="Li L."/>
            <person name="Deng X."/>
            <person name="Kuang T."/>
            <person name="Xiang C."/>
            <person name="Zhu J.K."/>
            <person name="Oliver M.J."/>
            <person name="He Y."/>
        </authorList>
    </citation>
    <scope>NUCLEOTIDE SEQUENCE [LARGE SCALE GENOMIC DNA]</scope>
    <source>
        <strain evidence="3">cv. XS01</strain>
    </source>
</reference>
<dbReference type="EMBL" id="KV007740">
    <property type="protein sequence ID" value="KZV31120.1"/>
    <property type="molecule type" value="Genomic_DNA"/>
</dbReference>
<dbReference type="AlphaFoldDB" id="A0A2Z7BA57"/>
<name>A0A2Z7BA57_9LAMI</name>